<feature type="transmembrane region" description="Helical" evidence="1">
    <location>
        <begin position="12"/>
        <end position="39"/>
    </location>
</feature>
<sequence length="112" mass="13256">MDIVGFLKSQFICHLLICYIFIVSGLIINFIQLLTLILWPINKQLFRRINCRLAYCISSRHYCFLLDLCEEMSALLKCPVLLTCFALLYWDTCLTQDAEERMPLIWLSIMFH</sequence>
<keyword evidence="3" id="KW-1185">Reference proteome</keyword>
<dbReference type="Proteomes" id="UP000694541">
    <property type="component" value="Unplaced"/>
</dbReference>
<dbReference type="AlphaFoldDB" id="A0A8B9S137"/>
<protein>
    <submittedName>
        <fullName evidence="2">Uncharacterized protein</fullName>
    </submittedName>
</protein>
<accession>A0A8B9S137</accession>
<evidence type="ECO:0000313" key="3">
    <source>
        <dbReference type="Proteomes" id="UP000694541"/>
    </source>
</evidence>
<evidence type="ECO:0000313" key="2">
    <source>
        <dbReference type="Ensembl" id="ENSANIP00000023677.1"/>
    </source>
</evidence>
<evidence type="ECO:0000256" key="1">
    <source>
        <dbReference type="SAM" id="Phobius"/>
    </source>
</evidence>
<organism evidence="2 3">
    <name type="scientific">Accipiter nisus</name>
    <name type="common">Eurasian sparrowhawk</name>
    <dbReference type="NCBI Taxonomy" id="211598"/>
    <lineage>
        <taxon>Eukaryota</taxon>
        <taxon>Metazoa</taxon>
        <taxon>Chordata</taxon>
        <taxon>Craniata</taxon>
        <taxon>Vertebrata</taxon>
        <taxon>Euteleostomi</taxon>
        <taxon>Archelosauria</taxon>
        <taxon>Archosauria</taxon>
        <taxon>Dinosauria</taxon>
        <taxon>Saurischia</taxon>
        <taxon>Theropoda</taxon>
        <taxon>Coelurosauria</taxon>
        <taxon>Aves</taxon>
        <taxon>Neognathae</taxon>
        <taxon>Neoaves</taxon>
        <taxon>Telluraves</taxon>
        <taxon>Accipitrimorphae</taxon>
        <taxon>Accipitriformes</taxon>
        <taxon>Accipitridae</taxon>
        <taxon>Accipitrinae</taxon>
        <taxon>Accipiter</taxon>
    </lineage>
</organism>
<name>A0A8B9S137_9AVES</name>
<keyword evidence="1" id="KW-0472">Membrane</keyword>
<proteinExistence type="predicted"/>
<keyword evidence="1" id="KW-1133">Transmembrane helix</keyword>
<reference evidence="2" key="1">
    <citation type="submission" date="2025-08" db="UniProtKB">
        <authorList>
            <consortium name="Ensembl"/>
        </authorList>
    </citation>
    <scope>IDENTIFICATION</scope>
</reference>
<keyword evidence="1" id="KW-0812">Transmembrane</keyword>
<dbReference type="Ensembl" id="ENSANIT00000024466.1">
    <property type="protein sequence ID" value="ENSANIP00000023677.1"/>
    <property type="gene ID" value="ENSANIG00000016076.1"/>
</dbReference>
<reference evidence="2" key="2">
    <citation type="submission" date="2025-09" db="UniProtKB">
        <authorList>
            <consortium name="Ensembl"/>
        </authorList>
    </citation>
    <scope>IDENTIFICATION</scope>
</reference>